<dbReference type="CDD" id="cd00167">
    <property type="entry name" value="SANT"/>
    <property type="match status" value="1"/>
</dbReference>
<dbReference type="GO" id="GO:0000978">
    <property type="term" value="F:RNA polymerase II cis-regulatory region sequence-specific DNA binding"/>
    <property type="evidence" value="ECO:0007669"/>
    <property type="project" value="TreeGrafter"/>
</dbReference>
<dbReference type="SUPFAM" id="SSF46689">
    <property type="entry name" value="Homeodomain-like"/>
    <property type="match status" value="1"/>
</dbReference>
<evidence type="ECO:0000256" key="1">
    <source>
        <dbReference type="ARBA" id="ARBA00023125"/>
    </source>
</evidence>
<dbReference type="InterPro" id="IPR050560">
    <property type="entry name" value="MYB_TF"/>
</dbReference>
<keyword evidence="5" id="KW-1185">Reference proteome</keyword>
<feature type="domain" description="Myb-like" evidence="2">
    <location>
        <begin position="101"/>
        <end position="151"/>
    </location>
</feature>
<dbReference type="Gene3D" id="1.10.10.60">
    <property type="entry name" value="Homeodomain-like"/>
    <property type="match status" value="1"/>
</dbReference>
<sequence length="352" mass="39078">MEEENTFLTSSQSNQLLLQPLSPLIVPLESSLREKKQSLLMQREGFAGLQVFCYNNGGRVDEMDCATVDGEKSVEIPSSSSAMEVSIGIVKGQWTIEEDRHANIHKDSWTEEEESMLVQAHKEIGNKWAEIAKRIPGRTENSIKNHWNATKRKQSSNKKLRRKAIHGDAGAFKLTALQEYIKSKTLSLPDITPTATSPSTCHSSTSNEFLLQPPQPDDSELASQMVEELLSMEKPEIMRGLDEEKRDLLGCSKVEFVSQFLNTEESFPSPSNVTSAGLETQSGSNLQWDFYISNLLTGPSLPTIEEIGSFNADKVTGADGAQASPIRSADMDLMEILHWHLSRLPSKTFGGY</sequence>
<dbReference type="PROSITE" id="PS51294">
    <property type="entry name" value="HTH_MYB"/>
    <property type="match status" value="1"/>
</dbReference>
<dbReference type="STRING" id="906689.A0A2I0WMF0"/>
<evidence type="ECO:0000259" key="2">
    <source>
        <dbReference type="PROSITE" id="PS50090"/>
    </source>
</evidence>
<reference evidence="4 5" key="1">
    <citation type="journal article" date="2016" name="Sci. Rep.">
        <title>The Dendrobium catenatum Lindl. genome sequence provides insights into polysaccharide synthase, floral development and adaptive evolution.</title>
        <authorList>
            <person name="Zhang G.Q."/>
            <person name="Xu Q."/>
            <person name="Bian C."/>
            <person name="Tsai W.C."/>
            <person name="Yeh C.M."/>
            <person name="Liu K.W."/>
            <person name="Yoshida K."/>
            <person name="Zhang L.S."/>
            <person name="Chang S.B."/>
            <person name="Chen F."/>
            <person name="Shi Y."/>
            <person name="Su Y.Y."/>
            <person name="Zhang Y.Q."/>
            <person name="Chen L.J."/>
            <person name="Yin Y."/>
            <person name="Lin M."/>
            <person name="Huang H."/>
            <person name="Deng H."/>
            <person name="Wang Z.W."/>
            <person name="Zhu S.L."/>
            <person name="Zhao X."/>
            <person name="Deng C."/>
            <person name="Niu S.C."/>
            <person name="Huang J."/>
            <person name="Wang M."/>
            <person name="Liu G.H."/>
            <person name="Yang H.J."/>
            <person name="Xiao X.J."/>
            <person name="Hsiao Y.Y."/>
            <person name="Wu W.L."/>
            <person name="Chen Y.Y."/>
            <person name="Mitsuda N."/>
            <person name="Ohme-Takagi M."/>
            <person name="Luo Y.B."/>
            <person name="Van de Peer Y."/>
            <person name="Liu Z.J."/>
        </authorList>
    </citation>
    <scope>NUCLEOTIDE SEQUENCE [LARGE SCALE GENOMIC DNA]</scope>
    <source>
        <tissue evidence="4">The whole plant</tissue>
    </source>
</reference>
<accession>A0A2I0WMF0</accession>
<evidence type="ECO:0000259" key="3">
    <source>
        <dbReference type="PROSITE" id="PS51294"/>
    </source>
</evidence>
<evidence type="ECO:0000313" key="4">
    <source>
        <dbReference type="EMBL" id="PKU76840.1"/>
    </source>
</evidence>
<dbReference type="GO" id="GO:0000981">
    <property type="term" value="F:DNA-binding transcription factor activity, RNA polymerase II-specific"/>
    <property type="evidence" value="ECO:0007669"/>
    <property type="project" value="TreeGrafter"/>
</dbReference>
<name>A0A2I0WMF0_9ASPA</name>
<dbReference type="Pfam" id="PF00249">
    <property type="entry name" value="Myb_DNA-binding"/>
    <property type="match status" value="1"/>
</dbReference>
<protein>
    <submittedName>
        <fullName evidence="4">Transcription factor MYB98</fullName>
    </submittedName>
</protein>
<dbReference type="InterPro" id="IPR001005">
    <property type="entry name" value="SANT/Myb"/>
</dbReference>
<dbReference type="PROSITE" id="PS50090">
    <property type="entry name" value="MYB_LIKE"/>
    <property type="match status" value="1"/>
</dbReference>
<evidence type="ECO:0000313" key="5">
    <source>
        <dbReference type="Proteomes" id="UP000233837"/>
    </source>
</evidence>
<gene>
    <name evidence="4" type="primary">MYB98</name>
    <name evidence="4" type="ORF">MA16_Dca001446</name>
</gene>
<dbReference type="GO" id="GO:0005634">
    <property type="term" value="C:nucleus"/>
    <property type="evidence" value="ECO:0007669"/>
    <property type="project" value="TreeGrafter"/>
</dbReference>
<feature type="domain" description="HTH myb-type" evidence="3">
    <location>
        <begin position="101"/>
        <end position="155"/>
    </location>
</feature>
<dbReference type="InterPro" id="IPR009057">
    <property type="entry name" value="Homeodomain-like_sf"/>
</dbReference>
<keyword evidence="1" id="KW-0238">DNA-binding</keyword>
<organism evidence="4 5">
    <name type="scientific">Dendrobium catenatum</name>
    <dbReference type="NCBI Taxonomy" id="906689"/>
    <lineage>
        <taxon>Eukaryota</taxon>
        <taxon>Viridiplantae</taxon>
        <taxon>Streptophyta</taxon>
        <taxon>Embryophyta</taxon>
        <taxon>Tracheophyta</taxon>
        <taxon>Spermatophyta</taxon>
        <taxon>Magnoliopsida</taxon>
        <taxon>Liliopsida</taxon>
        <taxon>Asparagales</taxon>
        <taxon>Orchidaceae</taxon>
        <taxon>Epidendroideae</taxon>
        <taxon>Malaxideae</taxon>
        <taxon>Dendrobiinae</taxon>
        <taxon>Dendrobium</taxon>
    </lineage>
</organism>
<proteinExistence type="predicted"/>
<dbReference type="InterPro" id="IPR017930">
    <property type="entry name" value="Myb_dom"/>
</dbReference>
<dbReference type="PANTHER" id="PTHR45614">
    <property type="entry name" value="MYB PROTEIN-RELATED"/>
    <property type="match status" value="1"/>
</dbReference>
<dbReference type="Proteomes" id="UP000233837">
    <property type="component" value="Unassembled WGS sequence"/>
</dbReference>
<dbReference type="SMART" id="SM00717">
    <property type="entry name" value="SANT"/>
    <property type="match status" value="1"/>
</dbReference>
<dbReference type="PANTHER" id="PTHR45614:SF218">
    <property type="entry name" value="TRANSCRIPTION FACTOR MYB119-RELATED"/>
    <property type="match status" value="1"/>
</dbReference>
<reference evidence="4 5" key="2">
    <citation type="journal article" date="2017" name="Nature">
        <title>The Apostasia genome and the evolution of orchids.</title>
        <authorList>
            <person name="Zhang G.Q."/>
            <person name="Liu K.W."/>
            <person name="Li Z."/>
            <person name="Lohaus R."/>
            <person name="Hsiao Y.Y."/>
            <person name="Niu S.C."/>
            <person name="Wang J.Y."/>
            <person name="Lin Y.C."/>
            <person name="Xu Q."/>
            <person name="Chen L.J."/>
            <person name="Yoshida K."/>
            <person name="Fujiwara S."/>
            <person name="Wang Z.W."/>
            <person name="Zhang Y.Q."/>
            <person name="Mitsuda N."/>
            <person name="Wang M."/>
            <person name="Liu G.H."/>
            <person name="Pecoraro L."/>
            <person name="Huang H.X."/>
            <person name="Xiao X.J."/>
            <person name="Lin M."/>
            <person name="Wu X.Y."/>
            <person name="Wu W.L."/>
            <person name="Chen Y.Y."/>
            <person name="Chang S.B."/>
            <person name="Sakamoto S."/>
            <person name="Ohme-Takagi M."/>
            <person name="Yagi M."/>
            <person name="Zeng S.J."/>
            <person name="Shen C.Y."/>
            <person name="Yeh C.M."/>
            <person name="Luo Y.B."/>
            <person name="Tsai W.C."/>
            <person name="Van de Peer Y."/>
            <person name="Liu Z.J."/>
        </authorList>
    </citation>
    <scope>NUCLEOTIDE SEQUENCE [LARGE SCALE GENOMIC DNA]</scope>
    <source>
        <tissue evidence="4">The whole plant</tissue>
    </source>
</reference>
<dbReference type="AlphaFoldDB" id="A0A2I0WMF0"/>
<dbReference type="EMBL" id="KZ502537">
    <property type="protein sequence ID" value="PKU76840.1"/>
    <property type="molecule type" value="Genomic_DNA"/>
</dbReference>